<proteinExistence type="predicted"/>
<evidence type="ECO:0000256" key="4">
    <source>
        <dbReference type="ARBA" id="ARBA00022989"/>
    </source>
</evidence>
<dbReference type="PANTHER" id="PTHR23505:SF79">
    <property type="entry name" value="PROTEIN SPINSTER"/>
    <property type="match status" value="1"/>
</dbReference>
<reference evidence="9 10" key="1">
    <citation type="submission" date="2019-02" db="EMBL/GenBank/DDBJ databases">
        <title>Deep-cultivation of Planctomycetes and their phenomic and genomic characterization uncovers novel biology.</title>
        <authorList>
            <person name="Wiegand S."/>
            <person name="Jogler M."/>
            <person name="Boedeker C."/>
            <person name="Pinto D."/>
            <person name="Vollmers J."/>
            <person name="Rivas-Marin E."/>
            <person name="Kohn T."/>
            <person name="Peeters S.H."/>
            <person name="Heuer A."/>
            <person name="Rast P."/>
            <person name="Oberbeckmann S."/>
            <person name="Bunk B."/>
            <person name="Jeske O."/>
            <person name="Meyerdierks A."/>
            <person name="Storesund J.E."/>
            <person name="Kallscheuer N."/>
            <person name="Luecker S."/>
            <person name="Lage O.M."/>
            <person name="Pohl T."/>
            <person name="Merkel B.J."/>
            <person name="Hornburger P."/>
            <person name="Mueller R.-W."/>
            <person name="Bruemmer F."/>
            <person name="Labrenz M."/>
            <person name="Spormann A.M."/>
            <person name="Op den Camp H."/>
            <person name="Overmann J."/>
            <person name="Amann R."/>
            <person name="Jetten M.S.M."/>
            <person name="Mascher T."/>
            <person name="Medema M.H."/>
            <person name="Devos D.P."/>
            <person name="Kaster A.-K."/>
            <person name="Ovreas L."/>
            <person name="Rohde M."/>
            <person name="Galperin M.Y."/>
            <person name="Jogler C."/>
        </authorList>
    </citation>
    <scope>NUCLEOTIDE SEQUENCE [LARGE SCALE GENOMIC DNA]</scope>
    <source>
        <strain evidence="9 10">FF011L</strain>
    </source>
</reference>
<feature type="transmembrane region" description="Helical" evidence="7">
    <location>
        <begin position="152"/>
        <end position="173"/>
    </location>
</feature>
<dbReference type="GO" id="GO:0022857">
    <property type="term" value="F:transmembrane transporter activity"/>
    <property type="evidence" value="ECO:0007669"/>
    <property type="project" value="InterPro"/>
</dbReference>
<dbReference type="EMBL" id="CP036262">
    <property type="protein sequence ID" value="QDS91561.1"/>
    <property type="molecule type" value="Genomic_DNA"/>
</dbReference>
<evidence type="ECO:0000256" key="7">
    <source>
        <dbReference type="SAM" id="Phobius"/>
    </source>
</evidence>
<organism evidence="9 10">
    <name type="scientific">Roseimaritima multifibrata</name>
    <dbReference type="NCBI Taxonomy" id="1930274"/>
    <lineage>
        <taxon>Bacteria</taxon>
        <taxon>Pseudomonadati</taxon>
        <taxon>Planctomycetota</taxon>
        <taxon>Planctomycetia</taxon>
        <taxon>Pirellulales</taxon>
        <taxon>Pirellulaceae</taxon>
        <taxon>Roseimaritima</taxon>
    </lineage>
</organism>
<evidence type="ECO:0000256" key="2">
    <source>
        <dbReference type="ARBA" id="ARBA00022448"/>
    </source>
</evidence>
<name>A0A517M9Q1_9BACT</name>
<feature type="transmembrane region" description="Helical" evidence="7">
    <location>
        <begin position="185"/>
        <end position="204"/>
    </location>
</feature>
<feature type="transmembrane region" description="Helical" evidence="7">
    <location>
        <begin position="258"/>
        <end position="282"/>
    </location>
</feature>
<dbReference type="InterPro" id="IPR044770">
    <property type="entry name" value="MFS_spinster-like"/>
</dbReference>
<evidence type="ECO:0000256" key="6">
    <source>
        <dbReference type="SAM" id="MobiDB-lite"/>
    </source>
</evidence>
<dbReference type="KEGG" id="rml:FF011L_02910"/>
<feature type="region of interest" description="Disordered" evidence="6">
    <location>
        <begin position="17"/>
        <end position="39"/>
    </location>
</feature>
<feature type="transmembrane region" description="Helical" evidence="7">
    <location>
        <begin position="103"/>
        <end position="119"/>
    </location>
</feature>
<dbReference type="Proteomes" id="UP000320672">
    <property type="component" value="Chromosome"/>
</dbReference>
<feature type="domain" description="Major facilitator superfamily (MFS) profile" evidence="8">
    <location>
        <begin position="61"/>
        <end position="456"/>
    </location>
</feature>
<dbReference type="InterPro" id="IPR036259">
    <property type="entry name" value="MFS_trans_sf"/>
</dbReference>
<dbReference type="SUPFAM" id="SSF103473">
    <property type="entry name" value="MFS general substrate transporter"/>
    <property type="match status" value="1"/>
</dbReference>
<dbReference type="InterPro" id="IPR011701">
    <property type="entry name" value="MFS"/>
</dbReference>
<accession>A0A517M9Q1</accession>
<feature type="transmembrane region" description="Helical" evidence="7">
    <location>
        <begin position="364"/>
        <end position="384"/>
    </location>
</feature>
<feature type="transmembrane region" description="Helical" evidence="7">
    <location>
        <begin position="302"/>
        <end position="323"/>
    </location>
</feature>
<sequence>MMWRSTLRNYRRQAVDPRSGEHCDDSYCSDGPKKSHSSTPLSAFPLTLSKIKQRGHQTTYLVAFMWFAYFLNYCDRQAVFAMFPVLQSDLGLTDRELGLTGSIFLWVYGIGCPLAGQIADKYSKRVLVVVSLAIWSLVTVGTGLATSAFILLAFRAAMGVSESMYMPAAIALTSNAHPPEKRSRAVATLTTAQIVGTVVGAWFGGWMAHQGYWREAFFILGAVGLLYCLPYTLFLRTVDEDAEIETKRSDSSWAIPELVKVPTFLLLCVVFPTFVFGLWMLYSWLPNFLYEKYALDLGEAAFTATAYIQSTTLIGLLGGGILADKLFLRTKAARLWLMAISLMLCAPCLHWIGTADSLNATRIAAAGFGLFSGFFIGNVFPAAFEVVPANTRASAVGLLNFCGAALSGFAPLVGGIWKKSVGLERMLSYTSIAFAVAAVLLILGIIYLFPKDYERIQRD</sequence>
<keyword evidence="5 7" id="KW-0472">Membrane</keyword>
<keyword evidence="4 7" id="KW-1133">Transmembrane helix</keyword>
<evidence type="ECO:0000313" key="10">
    <source>
        <dbReference type="Proteomes" id="UP000320672"/>
    </source>
</evidence>
<feature type="transmembrane region" description="Helical" evidence="7">
    <location>
        <begin position="429"/>
        <end position="449"/>
    </location>
</feature>
<evidence type="ECO:0000256" key="5">
    <source>
        <dbReference type="ARBA" id="ARBA00023136"/>
    </source>
</evidence>
<keyword evidence="10" id="KW-1185">Reference proteome</keyword>
<feature type="transmembrane region" description="Helical" evidence="7">
    <location>
        <begin position="396"/>
        <end position="417"/>
    </location>
</feature>
<dbReference type="InterPro" id="IPR020846">
    <property type="entry name" value="MFS_dom"/>
</dbReference>
<evidence type="ECO:0000313" key="9">
    <source>
        <dbReference type="EMBL" id="QDS91561.1"/>
    </source>
</evidence>
<evidence type="ECO:0000259" key="8">
    <source>
        <dbReference type="PROSITE" id="PS50850"/>
    </source>
</evidence>
<protein>
    <submittedName>
        <fullName evidence="9">Putative sulfoacetate transporter SauU</fullName>
    </submittedName>
</protein>
<dbReference type="PROSITE" id="PS50850">
    <property type="entry name" value="MFS"/>
    <property type="match status" value="1"/>
</dbReference>
<dbReference type="OrthoDB" id="243622at2"/>
<feature type="transmembrane region" description="Helical" evidence="7">
    <location>
        <begin position="126"/>
        <end position="146"/>
    </location>
</feature>
<keyword evidence="2" id="KW-0813">Transport</keyword>
<comment type="subcellular location">
    <subcellularLocation>
        <location evidence="1">Membrane</location>
        <topology evidence="1">Multi-pass membrane protein</topology>
    </subcellularLocation>
</comment>
<dbReference type="AlphaFoldDB" id="A0A517M9Q1"/>
<evidence type="ECO:0000256" key="3">
    <source>
        <dbReference type="ARBA" id="ARBA00022692"/>
    </source>
</evidence>
<dbReference type="PANTHER" id="PTHR23505">
    <property type="entry name" value="SPINSTER"/>
    <property type="match status" value="1"/>
</dbReference>
<dbReference type="GO" id="GO:0016020">
    <property type="term" value="C:membrane"/>
    <property type="evidence" value="ECO:0007669"/>
    <property type="project" value="UniProtKB-SubCell"/>
</dbReference>
<gene>
    <name evidence="9" type="primary">sauU_1</name>
    <name evidence="9" type="ORF">FF011L_02910</name>
</gene>
<evidence type="ECO:0000256" key="1">
    <source>
        <dbReference type="ARBA" id="ARBA00004141"/>
    </source>
</evidence>
<dbReference type="Gene3D" id="1.20.1250.20">
    <property type="entry name" value="MFS general substrate transporter like domains"/>
    <property type="match status" value="2"/>
</dbReference>
<feature type="transmembrane region" description="Helical" evidence="7">
    <location>
        <begin position="60"/>
        <end position="83"/>
    </location>
</feature>
<feature type="transmembrane region" description="Helical" evidence="7">
    <location>
        <begin position="216"/>
        <end position="238"/>
    </location>
</feature>
<dbReference type="Pfam" id="PF07690">
    <property type="entry name" value="MFS_1"/>
    <property type="match status" value="1"/>
</dbReference>
<feature type="transmembrane region" description="Helical" evidence="7">
    <location>
        <begin position="335"/>
        <end position="352"/>
    </location>
</feature>
<keyword evidence="3 7" id="KW-0812">Transmembrane</keyword>